<accession>A0AB34IQL7</accession>
<gene>
    <name evidence="1" type="ORF">AB1Y20_010909</name>
</gene>
<dbReference type="EMBL" id="JBGBPQ010000020">
    <property type="protein sequence ID" value="KAL1504507.1"/>
    <property type="molecule type" value="Genomic_DNA"/>
</dbReference>
<dbReference type="Proteomes" id="UP001515480">
    <property type="component" value="Unassembled WGS sequence"/>
</dbReference>
<organism evidence="1 2">
    <name type="scientific">Prymnesium parvum</name>
    <name type="common">Toxic golden alga</name>
    <dbReference type="NCBI Taxonomy" id="97485"/>
    <lineage>
        <taxon>Eukaryota</taxon>
        <taxon>Haptista</taxon>
        <taxon>Haptophyta</taxon>
        <taxon>Prymnesiophyceae</taxon>
        <taxon>Prymnesiales</taxon>
        <taxon>Prymnesiaceae</taxon>
        <taxon>Prymnesium</taxon>
    </lineage>
</organism>
<keyword evidence="2" id="KW-1185">Reference proteome</keyword>
<proteinExistence type="predicted"/>
<evidence type="ECO:0000313" key="2">
    <source>
        <dbReference type="Proteomes" id="UP001515480"/>
    </source>
</evidence>
<sequence>MGVTNAVWMHRIKQEKRCRLTRQPEAASQVVKLGRDLHLLGQQRDGVHQLVADHNWQLTHGPARKSWQLPTSSVAEMSCGVPTVETELVRPPTRSRERTVVLRERPNVDPRQLRDHDPCFMPAEPLRKLEKTFKGMVLQMPPMPAAVERPAATLELNAHVPAAWRRHELPLSHWDLHPERSALMHSREEAKAERGEARAREELAKLMAQVARMKPPRGGS</sequence>
<comment type="caution">
    <text evidence="1">The sequence shown here is derived from an EMBL/GenBank/DDBJ whole genome shotgun (WGS) entry which is preliminary data.</text>
</comment>
<reference evidence="1 2" key="1">
    <citation type="journal article" date="2024" name="Science">
        <title>Giant polyketide synthase enzymes in the biosynthesis of giant marine polyether toxins.</title>
        <authorList>
            <person name="Fallon T.R."/>
            <person name="Shende V.V."/>
            <person name="Wierzbicki I.H."/>
            <person name="Pendleton A.L."/>
            <person name="Watervoot N.F."/>
            <person name="Auber R.P."/>
            <person name="Gonzalez D.J."/>
            <person name="Wisecaver J.H."/>
            <person name="Moore B.S."/>
        </authorList>
    </citation>
    <scope>NUCLEOTIDE SEQUENCE [LARGE SCALE GENOMIC DNA]</scope>
    <source>
        <strain evidence="1 2">12B1</strain>
    </source>
</reference>
<protein>
    <submittedName>
        <fullName evidence="1">Uncharacterized protein</fullName>
    </submittedName>
</protein>
<evidence type="ECO:0000313" key="1">
    <source>
        <dbReference type="EMBL" id="KAL1504507.1"/>
    </source>
</evidence>
<name>A0AB34IQL7_PRYPA</name>
<dbReference type="AlphaFoldDB" id="A0AB34IQL7"/>